<evidence type="ECO:0000256" key="5">
    <source>
        <dbReference type="PIRSR" id="PIRSR000137-2"/>
    </source>
</evidence>
<dbReference type="InterPro" id="IPR007867">
    <property type="entry name" value="GMC_OxRtase_C"/>
</dbReference>
<evidence type="ECO:0000256" key="6">
    <source>
        <dbReference type="RuleBase" id="RU003968"/>
    </source>
</evidence>
<dbReference type="Proteomes" id="UP000256269">
    <property type="component" value="Unassembled WGS sequence"/>
</dbReference>
<dbReference type="PROSITE" id="PS00623">
    <property type="entry name" value="GMC_OXRED_1"/>
    <property type="match status" value="1"/>
</dbReference>
<evidence type="ECO:0000256" key="4">
    <source>
        <dbReference type="ARBA" id="ARBA00022827"/>
    </source>
</evidence>
<evidence type="ECO:0000256" key="2">
    <source>
        <dbReference type="ARBA" id="ARBA00010790"/>
    </source>
</evidence>
<dbReference type="Gene3D" id="3.50.50.60">
    <property type="entry name" value="FAD/NAD(P)-binding domain"/>
    <property type="match status" value="1"/>
</dbReference>
<dbReference type="InterPro" id="IPR036188">
    <property type="entry name" value="FAD/NAD-bd_sf"/>
</dbReference>
<feature type="binding site" evidence="5">
    <location>
        <position position="220"/>
    </location>
    <ligand>
        <name>FAD</name>
        <dbReference type="ChEBI" id="CHEBI:57692"/>
    </ligand>
</feature>
<sequence length="533" mass="57519">MAGMESFDYIVIGAGSAGCVLANRLTADGVSRVLVLEAGGSDDVPEVRIPAARGKLRGGELDWAYTSVPLDRTGRTVQVPRGRVLGGSSSINAMVYIRGSRFDYDRWRAKYGAAGWGFDDVLPYFVKSESNGRLAGPWHGGDGPLRVEDPRHLHQLSLDWVDSAVEWGLPATDDFNGPSQLGAGQFQLNCRDGRRWSVADAYLHPVADRANLCVRTNTTVTRILIERGAATGVRYLRDGVEHTVRADGEVLLCAGAIGSPQLLMLSGIGPADHLARHGIEAVVDSPNVGSGLQDHPTVPLMWTTKGVTDMRHLIATDEARAQWRRGRRGPLSSNLGETGMFFATNGSAEPTIEATMIATSSWDDSRGRSDRPATGALVTLLAPASRGSVRLRSADPADQPDIDFRFYARQSDVDELIAGLVTVLDIADRKPLTAHLAAPLLLNTVNPTRERLLEHVRRHTQTLYHPVGTCAMGSDHGTVVDPRLRVRGIDHLRVVDASVMPEIVRGNTNAPVVMIAERAADLIRPDLVVTSGA</sequence>
<evidence type="ECO:0000259" key="7">
    <source>
        <dbReference type="PROSITE" id="PS00623"/>
    </source>
</evidence>
<dbReference type="OrthoDB" id="3659813at2"/>
<evidence type="ECO:0000256" key="3">
    <source>
        <dbReference type="ARBA" id="ARBA00022630"/>
    </source>
</evidence>
<comment type="caution">
    <text evidence="9">The sequence shown here is derived from an EMBL/GenBank/DDBJ whole genome shotgun (WGS) entry which is preliminary data.</text>
</comment>
<name>A0A3E0HDH6_9PSEU</name>
<keyword evidence="3 6" id="KW-0285">Flavoprotein</keyword>
<comment type="cofactor">
    <cofactor evidence="1 5">
        <name>FAD</name>
        <dbReference type="ChEBI" id="CHEBI:57692"/>
    </cofactor>
</comment>
<dbReference type="SUPFAM" id="SSF54373">
    <property type="entry name" value="FAD-linked reductases, C-terminal domain"/>
    <property type="match status" value="1"/>
</dbReference>
<dbReference type="AlphaFoldDB" id="A0A3E0HDH6"/>
<dbReference type="Pfam" id="PF00732">
    <property type="entry name" value="GMC_oxred_N"/>
    <property type="match status" value="1"/>
</dbReference>
<dbReference type="PANTHER" id="PTHR11552">
    <property type="entry name" value="GLUCOSE-METHANOL-CHOLINE GMC OXIDOREDUCTASE"/>
    <property type="match status" value="1"/>
</dbReference>
<evidence type="ECO:0000259" key="8">
    <source>
        <dbReference type="PROSITE" id="PS00624"/>
    </source>
</evidence>
<proteinExistence type="inferred from homology"/>
<dbReference type="SUPFAM" id="SSF51905">
    <property type="entry name" value="FAD/NAD(P)-binding domain"/>
    <property type="match status" value="1"/>
</dbReference>
<feature type="binding site" evidence="5">
    <location>
        <position position="84"/>
    </location>
    <ligand>
        <name>FAD</name>
        <dbReference type="ChEBI" id="CHEBI:57692"/>
    </ligand>
</feature>
<dbReference type="GO" id="GO:0016614">
    <property type="term" value="F:oxidoreductase activity, acting on CH-OH group of donors"/>
    <property type="evidence" value="ECO:0007669"/>
    <property type="project" value="InterPro"/>
</dbReference>
<organism evidence="9 10">
    <name type="scientific">Kutzneria buriramensis</name>
    <dbReference type="NCBI Taxonomy" id="1045776"/>
    <lineage>
        <taxon>Bacteria</taxon>
        <taxon>Bacillati</taxon>
        <taxon>Actinomycetota</taxon>
        <taxon>Actinomycetes</taxon>
        <taxon>Pseudonocardiales</taxon>
        <taxon>Pseudonocardiaceae</taxon>
        <taxon>Kutzneria</taxon>
    </lineage>
</organism>
<dbReference type="PANTHER" id="PTHR11552:SF147">
    <property type="entry name" value="CHOLINE DEHYDROGENASE, MITOCHONDRIAL"/>
    <property type="match status" value="1"/>
</dbReference>
<feature type="domain" description="Glucose-methanol-choline oxidoreductase N-terminal" evidence="7">
    <location>
        <begin position="82"/>
        <end position="105"/>
    </location>
</feature>
<dbReference type="EMBL" id="QUNO01000010">
    <property type="protein sequence ID" value="REH42910.1"/>
    <property type="molecule type" value="Genomic_DNA"/>
</dbReference>
<dbReference type="RefSeq" id="WP_116177686.1">
    <property type="nucleotide sequence ID" value="NZ_CP144375.1"/>
</dbReference>
<protein>
    <submittedName>
        <fullName evidence="9">Choline dehydrogenase</fullName>
    </submittedName>
</protein>
<dbReference type="PROSITE" id="PS00624">
    <property type="entry name" value="GMC_OXRED_2"/>
    <property type="match status" value="1"/>
</dbReference>
<evidence type="ECO:0000313" key="9">
    <source>
        <dbReference type="EMBL" id="REH42910.1"/>
    </source>
</evidence>
<accession>A0A3E0HDH6</accession>
<reference evidence="9 10" key="1">
    <citation type="submission" date="2018-08" db="EMBL/GenBank/DDBJ databases">
        <title>Genomic Encyclopedia of Archaeal and Bacterial Type Strains, Phase II (KMG-II): from individual species to whole genera.</title>
        <authorList>
            <person name="Goeker M."/>
        </authorList>
    </citation>
    <scope>NUCLEOTIDE SEQUENCE [LARGE SCALE GENOMIC DNA]</scope>
    <source>
        <strain evidence="9 10">DSM 45791</strain>
    </source>
</reference>
<dbReference type="Pfam" id="PF05199">
    <property type="entry name" value="GMC_oxred_C"/>
    <property type="match status" value="1"/>
</dbReference>
<dbReference type="GO" id="GO:0050660">
    <property type="term" value="F:flavin adenine dinucleotide binding"/>
    <property type="evidence" value="ECO:0007669"/>
    <property type="project" value="InterPro"/>
</dbReference>
<keyword evidence="4 5" id="KW-0274">FAD</keyword>
<dbReference type="Gene3D" id="3.30.560.10">
    <property type="entry name" value="Glucose Oxidase, domain 3"/>
    <property type="match status" value="1"/>
</dbReference>
<evidence type="ECO:0000256" key="1">
    <source>
        <dbReference type="ARBA" id="ARBA00001974"/>
    </source>
</evidence>
<keyword evidence="10" id="KW-1185">Reference proteome</keyword>
<dbReference type="PIRSF" id="PIRSF000137">
    <property type="entry name" value="Alcohol_oxidase"/>
    <property type="match status" value="1"/>
</dbReference>
<feature type="binding site" evidence="5">
    <location>
        <begin position="92"/>
        <end position="95"/>
    </location>
    <ligand>
        <name>FAD</name>
        <dbReference type="ChEBI" id="CHEBI:57692"/>
    </ligand>
</feature>
<evidence type="ECO:0000313" key="10">
    <source>
        <dbReference type="Proteomes" id="UP000256269"/>
    </source>
</evidence>
<feature type="domain" description="Glucose-methanol-choline oxidoreductase N-terminal" evidence="8">
    <location>
        <begin position="255"/>
        <end position="269"/>
    </location>
</feature>
<dbReference type="InterPro" id="IPR000172">
    <property type="entry name" value="GMC_OxRdtase_N"/>
</dbReference>
<comment type="similarity">
    <text evidence="2 6">Belongs to the GMC oxidoreductase family.</text>
</comment>
<dbReference type="InterPro" id="IPR012132">
    <property type="entry name" value="GMC_OxRdtase"/>
</dbReference>
<gene>
    <name evidence="9" type="ORF">BCF44_110415</name>
</gene>